<sequence length="50" mass="5716">MDGQRTLIITHKLSSLSYWKASEQHIAQPESFAVFCDAGTFGNGFFHRVW</sequence>
<dbReference type="EMBL" id="GBRH01273749">
    <property type="protein sequence ID" value="JAD24146.1"/>
    <property type="molecule type" value="Transcribed_RNA"/>
</dbReference>
<reference evidence="1" key="1">
    <citation type="submission" date="2014-09" db="EMBL/GenBank/DDBJ databases">
        <authorList>
            <person name="Magalhaes I.L.F."/>
            <person name="Oliveira U."/>
            <person name="Santos F.R."/>
            <person name="Vidigal T.H.D.A."/>
            <person name="Brescovit A.D."/>
            <person name="Santos A.J."/>
        </authorList>
    </citation>
    <scope>NUCLEOTIDE SEQUENCE</scope>
    <source>
        <tissue evidence="1">Shoot tissue taken approximately 20 cm above the soil surface</tissue>
    </source>
</reference>
<proteinExistence type="predicted"/>
<accession>A0A0A8YDM1</accession>
<reference evidence="1" key="2">
    <citation type="journal article" date="2015" name="Data Brief">
        <title>Shoot transcriptome of the giant reed, Arundo donax.</title>
        <authorList>
            <person name="Barrero R.A."/>
            <person name="Guerrero F.D."/>
            <person name="Moolhuijzen P."/>
            <person name="Goolsby J.A."/>
            <person name="Tidwell J."/>
            <person name="Bellgard S.E."/>
            <person name="Bellgard M.I."/>
        </authorList>
    </citation>
    <scope>NUCLEOTIDE SEQUENCE</scope>
    <source>
        <tissue evidence="1">Shoot tissue taken approximately 20 cm above the soil surface</tissue>
    </source>
</reference>
<name>A0A0A8YDM1_ARUDO</name>
<dbReference type="AlphaFoldDB" id="A0A0A8YDM1"/>
<protein>
    <submittedName>
        <fullName evidence="1">Uncharacterized protein</fullName>
    </submittedName>
</protein>
<organism evidence="1">
    <name type="scientific">Arundo donax</name>
    <name type="common">Giant reed</name>
    <name type="synonym">Donax arundinaceus</name>
    <dbReference type="NCBI Taxonomy" id="35708"/>
    <lineage>
        <taxon>Eukaryota</taxon>
        <taxon>Viridiplantae</taxon>
        <taxon>Streptophyta</taxon>
        <taxon>Embryophyta</taxon>
        <taxon>Tracheophyta</taxon>
        <taxon>Spermatophyta</taxon>
        <taxon>Magnoliopsida</taxon>
        <taxon>Liliopsida</taxon>
        <taxon>Poales</taxon>
        <taxon>Poaceae</taxon>
        <taxon>PACMAD clade</taxon>
        <taxon>Arundinoideae</taxon>
        <taxon>Arundineae</taxon>
        <taxon>Arundo</taxon>
    </lineage>
</organism>
<evidence type="ECO:0000313" key="1">
    <source>
        <dbReference type="EMBL" id="JAD24146.1"/>
    </source>
</evidence>